<dbReference type="Pfam" id="PF01531">
    <property type="entry name" value="Glyco_transf_11"/>
    <property type="match status" value="1"/>
</dbReference>
<evidence type="ECO:0000256" key="2">
    <source>
        <dbReference type="ARBA" id="ARBA00022679"/>
    </source>
</evidence>
<reference evidence="3" key="1">
    <citation type="submission" date="2019-09" db="EMBL/GenBank/DDBJ databases">
        <authorList>
            <person name="Chandra G."/>
            <person name="Truman W A."/>
        </authorList>
    </citation>
    <scope>NUCLEOTIDE SEQUENCE</scope>
    <source>
        <strain evidence="3">PS683</strain>
    </source>
</reference>
<dbReference type="GO" id="GO:0005975">
    <property type="term" value="P:carbohydrate metabolic process"/>
    <property type="evidence" value="ECO:0007669"/>
    <property type="project" value="InterPro"/>
</dbReference>
<dbReference type="EMBL" id="LR700639">
    <property type="protein sequence ID" value="VVM11859.1"/>
    <property type="molecule type" value="Genomic_DNA"/>
</dbReference>
<proteinExistence type="predicted"/>
<accession>A0A5E6MI63</accession>
<gene>
    <name evidence="3" type="primary">wbnK</name>
    <name evidence="3" type="ORF">PS683_00133</name>
</gene>
<dbReference type="PANTHER" id="PTHR11927:SF9">
    <property type="entry name" value="L-FUCOSYLTRANSFERASE"/>
    <property type="match status" value="1"/>
</dbReference>
<organism evidence="3">
    <name type="scientific">Pseudomonas fluorescens</name>
    <dbReference type="NCBI Taxonomy" id="294"/>
    <lineage>
        <taxon>Bacteria</taxon>
        <taxon>Pseudomonadati</taxon>
        <taxon>Pseudomonadota</taxon>
        <taxon>Gammaproteobacteria</taxon>
        <taxon>Pseudomonadales</taxon>
        <taxon>Pseudomonadaceae</taxon>
        <taxon>Pseudomonas</taxon>
    </lineage>
</organism>
<dbReference type="PANTHER" id="PTHR11927">
    <property type="entry name" value="GALACTOSIDE 2-L-FUCOSYLTRANSFERASE"/>
    <property type="match status" value="1"/>
</dbReference>
<dbReference type="GO" id="GO:0008107">
    <property type="term" value="F:galactoside 2-alpha-L-fucosyltransferase activity"/>
    <property type="evidence" value="ECO:0007669"/>
    <property type="project" value="InterPro"/>
</dbReference>
<dbReference type="GO" id="GO:0016020">
    <property type="term" value="C:membrane"/>
    <property type="evidence" value="ECO:0007669"/>
    <property type="project" value="InterPro"/>
</dbReference>
<name>A0A5E6MI63_PSEFL</name>
<sequence length="287" mass="32651">MNTHINVMLQGGLGNQLFQLAWGKYAESVSGCSVSYNSKILLSKGIHGGIRLSDLIEFDHNQFSDSCIFFEKSIVAKAARLVFRKLQIRRLGGYLLYDYDADTGFDNSHNAVSAKFHFGYFQYVQSALFFRKELLSLILEKHAALLVKGREIYSDSVGVHVRRGDFLSSTDPRHKVMGEEFYFNAIESFKGRRFVIFTDDKEWCETVFKGQDFEICGLLGTEVKPAIADFLSLMCCKDYIIGASTFAWWAAFLSFNNDPLVYMPDLNLSFQTKASNQLIGWQYIVSE</sequence>
<dbReference type="InterPro" id="IPR002516">
    <property type="entry name" value="Glyco_trans_11"/>
</dbReference>
<dbReference type="CDD" id="cd11301">
    <property type="entry name" value="Fut1_Fut2_like"/>
    <property type="match status" value="1"/>
</dbReference>
<keyword evidence="1 3" id="KW-0328">Glycosyltransferase</keyword>
<dbReference type="EC" id="2.4.1.308" evidence="3"/>
<keyword evidence="2 3" id="KW-0808">Transferase</keyword>
<evidence type="ECO:0000313" key="3">
    <source>
        <dbReference type="EMBL" id="VVM11859.1"/>
    </source>
</evidence>
<dbReference type="AlphaFoldDB" id="A0A5E6MI63"/>
<protein>
    <submittedName>
        <fullName evidence="3">O-antigen biosynthesis glycosyltransferase WbnK</fullName>
        <ecNumber evidence="3">2.4.1.308</ecNumber>
    </submittedName>
</protein>
<evidence type="ECO:0000256" key="1">
    <source>
        <dbReference type="ARBA" id="ARBA00022676"/>
    </source>
</evidence>